<protein>
    <submittedName>
        <fullName evidence="1">Uncharacterized protein</fullName>
    </submittedName>
</protein>
<evidence type="ECO:0000313" key="1">
    <source>
        <dbReference type="RefSeq" id="XP_059606150.1"/>
    </source>
</evidence>
<dbReference type="RefSeq" id="XP_059606150.1">
    <property type="nucleotide sequence ID" value="XM_059748250.1"/>
</dbReference>
<reference evidence="1" key="2">
    <citation type="submission" date="2025-08" db="UniProtKB">
        <authorList>
            <consortium name="RefSeq"/>
        </authorList>
    </citation>
    <scope>IDENTIFICATION</scope>
</reference>
<organism evidence="1">
    <name type="scientific">Aspergillus niger</name>
    <dbReference type="NCBI Taxonomy" id="5061"/>
    <lineage>
        <taxon>Eukaryota</taxon>
        <taxon>Fungi</taxon>
        <taxon>Dikarya</taxon>
        <taxon>Ascomycota</taxon>
        <taxon>Pezizomycotina</taxon>
        <taxon>Eurotiomycetes</taxon>
        <taxon>Eurotiomycetidae</taxon>
        <taxon>Eurotiales</taxon>
        <taxon>Aspergillaceae</taxon>
        <taxon>Aspergillus</taxon>
        <taxon>Aspergillus subgen. Circumdati</taxon>
    </lineage>
</organism>
<gene>
    <name evidence="1" type="ORF">An07g01790</name>
</gene>
<dbReference type="GeneID" id="84591284"/>
<sequence length="98" mass="10957">MPVRTGAFRYGRIVVEEHWDYDGAYLPALPFILQMGGQITATELEAWLGLQLSLQVTWLFLGLTGLYVRRLVGGRYNHQGGAKYDGFCLYVLLVGCGD</sequence>
<dbReference type="VEuPathDB" id="FungiDB:An07g01790"/>
<name>A0AAJ8C1I4_ASPNG</name>
<reference evidence="1" key="1">
    <citation type="submission" date="2025-02" db="EMBL/GenBank/DDBJ databases">
        <authorList>
            <consortium name="NCBI Genome Project"/>
        </authorList>
    </citation>
    <scope>NUCLEOTIDE SEQUENCE</scope>
</reference>
<dbReference type="AlphaFoldDB" id="A0AAJ8C1I4"/>
<proteinExistence type="predicted"/>
<dbReference type="KEGG" id="ang:An07g01790"/>
<accession>A0AAJ8C1I4</accession>